<reference evidence="2 3" key="1">
    <citation type="submission" date="2018-11" db="EMBL/GenBank/DDBJ databases">
        <authorList>
            <consortium name="Pathogen Informatics"/>
        </authorList>
    </citation>
    <scope>NUCLEOTIDE SEQUENCE [LARGE SCALE GENOMIC DNA]</scope>
</reference>
<dbReference type="Pfam" id="PF03407">
    <property type="entry name" value="Nucleotid_trans"/>
    <property type="match status" value="1"/>
</dbReference>
<proteinExistence type="predicted"/>
<dbReference type="InterPro" id="IPR005069">
    <property type="entry name" value="Nucl-diP-sugar_transferase"/>
</dbReference>
<evidence type="ECO:0000259" key="1">
    <source>
        <dbReference type="Pfam" id="PF03407"/>
    </source>
</evidence>
<evidence type="ECO:0000313" key="3">
    <source>
        <dbReference type="Proteomes" id="UP000270094"/>
    </source>
</evidence>
<feature type="domain" description="Nucleotide-diphospho-sugar transferase" evidence="1">
    <location>
        <begin position="8"/>
        <end position="146"/>
    </location>
</feature>
<accession>A0A3P7J5Q6</accession>
<name>A0A3P7J5Q6_STRVU</name>
<sequence>MKLPGFEQDLDWGKQKYINYLAVRSRLMKILTENSIRFVLIETDSTWFRDPVDLFLNATVIDDADVVVPVKGLTHMGDRLAFSPMLVEPTNASIVLFEEMNKRLGGNDSLYDQDVLNELCSTQYHGIVCRNFEYNEIADGKWWAMNGLWFMSKKGHCSKEKVQRAQNKFFFGVT</sequence>
<gene>
    <name evidence="2" type="ORF">SVUK_LOCUS13514</name>
</gene>
<dbReference type="OrthoDB" id="1712432at2759"/>
<dbReference type="PANTHER" id="PTHR31967:SF12">
    <property type="entry name" value="NUCLEOTIDE-DIPHOSPHO-SUGAR TRANSFERASE DOMAIN-CONTAINING PROTEIN"/>
    <property type="match status" value="1"/>
</dbReference>
<keyword evidence="3" id="KW-1185">Reference proteome</keyword>
<dbReference type="AlphaFoldDB" id="A0A3P7J5Q6"/>
<evidence type="ECO:0000313" key="2">
    <source>
        <dbReference type="EMBL" id="VDM78516.1"/>
    </source>
</evidence>
<dbReference type="EMBL" id="UYYB01102204">
    <property type="protein sequence ID" value="VDM78516.1"/>
    <property type="molecule type" value="Genomic_DNA"/>
</dbReference>
<organism evidence="2 3">
    <name type="scientific">Strongylus vulgaris</name>
    <name type="common">Blood worm</name>
    <dbReference type="NCBI Taxonomy" id="40348"/>
    <lineage>
        <taxon>Eukaryota</taxon>
        <taxon>Metazoa</taxon>
        <taxon>Ecdysozoa</taxon>
        <taxon>Nematoda</taxon>
        <taxon>Chromadorea</taxon>
        <taxon>Rhabditida</taxon>
        <taxon>Rhabditina</taxon>
        <taxon>Rhabditomorpha</taxon>
        <taxon>Strongyloidea</taxon>
        <taxon>Strongylidae</taxon>
        <taxon>Strongylus</taxon>
    </lineage>
</organism>
<dbReference type="PANTHER" id="PTHR31967">
    <property type="entry name" value="GROUNDHOG (HEDGEHOG-LIKE FAMILY)-RELATED"/>
    <property type="match status" value="1"/>
</dbReference>
<dbReference type="Proteomes" id="UP000270094">
    <property type="component" value="Unassembled WGS sequence"/>
</dbReference>
<protein>
    <recommendedName>
        <fullName evidence="1">Nucleotide-diphospho-sugar transferase domain-containing protein</fullName>
    </recommendedName>
</protein>